<keyword evidence="2" id="KW-1185">Reference proteome</keyword>
<comment type="caution">
    <text evidence="1">The sequence shown here is derived from an EMBL/GenBank/DDBJ whole genome shotgun (WGS) entry which is preliminary data.</text>
</comment>
<evidence type="ECO:0000313" key="2">
    <source>
        <dbReference type="Proteomes" id="UP000789405"/>
    </source>
</evidence>
<name>A0A9N9NQ72_9GLOM</name>
<reference evidence="1" key="1">
    <citation type="submission" date="2021-06" db="EMBL/GenBank/DDBJ databases">
        <authorList>
            <person name="Kallberg Y."/>
            <person name="Tangrot J."/>
            <person name="Rosling A."/>
        </authorList>
    </citation>
    <scope>NUCLEOTIDE SEQUENCE</scope>
    <source>
        <strain evidence="1">MA453B</strain>
    </source>
</reference>
<protein>
    <submittedName>
        <fullName evidence="1">22167_t:CDS:1</fullName>
    </submittedName>
</protein>
<accession>A0A9N9NQ72</accession>
<proteinExistence type="predicted"/>
<dbReference type="AlphaFoldDB" id="A0A9N9NQ72"/>
<gene>
    <name evidence="1" type="ORF">DERYTH_LOCUS17718</name>
</gene>
<dbReference type="EMBL" id="CAJVPY010017012">
    <property type="protein sequence ID" value="CAG8759897.1"/>
    <property type="molecule type" value="Genomic_DNA"/>
</dbReference>
<sequence>MENAKDQNSMNETKRCTRCNCTKPFSEFIVGENEIRARCRSCCTAQSKKRKRQEINDEIINKENAVDLANVTDYIYNILLEHKNLNEDFESQIKVQLNFNIILDSIYEEVPVNVIEKDKNLYIASLVINAISGGDGYTYVHQSTYESKKQDFVVLTYWCNARSELCRFHKKVDDISKRRKIRTACNLDNNNNTCLISNQITNSEDIIEQNSEDLQNENIVEQNSEDLQNENIVEQNSEDLQNENIVEQKHTRLYQAQCILNESKTFHNHQNESIQNDQSIYKSEIFFETDLNKLIQNDQSICSNCEHDYENDANDQSDQELPQYDKVSQQIFCKYCKQHKKQNVFGSTESINFGHKLSIKEQAFSDQYIDAIKLNTAEETLDNESG</sequence>
<dbReference type="OrthoDB" id="2439498at2759"/>
<dbReference type="Proteomes" id="UP000789405">
    <property type="component" value="Unassembled WGS sequence"/>
</dbReference>
<evidence type="ECO:0000313" key="1">
    <source>
        <dbReference type="EMBL" id="CAG8759897.1"/>
    </source>
</evidence>
<organism evidence="1 2">
    <name type="scientific">Dentiscutata erythropus</name>
    <dbReference type="NCBI Taxonomy" id="1348616"/>
    <lineage>
        <taxon>Eukaryota</taxon>
        <taxon>Fungi</taxon>
        <taxon>Fungi incertae sedis</taxon>
        <taxon>Mucoromycota</taxon>
        <taxon>Glomeromycotina</taxon>
        <taxon>Glomeromycetes</taxon>
        <taxon>Diversisporales</taxon>
        <taxon>Gigasporaceae</taxon>
        <taxon>Dentiscutata</taxon>
    </lineage>
</organism>